<evidence type="ECO:0000313" key="1">
    <source>
        <dbReference type="EMBL" id="MCI39609.1"/>
    </source>
</evidence>
<name>A0A392RTB6_9FABA</name>
<protein>
    <submittedName>
        <fullName evidence="1">Uncharacterized protein</fullName>
    </submittedName>
</protein>
<evidence type="ECO:0000313" key="2">
    <source>
        <dbReference type="Proteomes" id="UP000265520"/>
    </source>
</evidence>
<feature type="non-terminal residue" evidence="1">
    <location>
        <position position="76"/>
    </location>
</feature>
<comment type="caution">
    <text evidence="1">The sequence shown here is derived from an EMBL/GenBank/DDBJ whole genome shotgun (WGS) entry which is preliminary data.</text>
</comment>
<proteinExistence type="predicted"/>
<reference evidence="1 2" key="1">
    <citation type="journal article" date="2018" name="Front. Plant Sci.">
        <title>Red Clover (Trifolium pratense) and Zigzag Clover (T. medium) - A Picture of Genomic Similarities and Differences.</title>
        <authorList>
            <person name="Dluhosova J."/>
            <person name="Istvanek J."/>
            <person name="Nedelnik J."/>
            <person name="Repkova J."/>
        </authorList>
    </citation>
    <scope>NUCLEOTIDE SEQUENCE [LARGE SCALE GENOMIC DNA]</scope>
    <source>
        <strain evidence="2">cv. 10/8</strain>
        <tissue evidence="1">Leaf</tissue>
    </source>
</reference>
<sequence>MLKESLKKWKKEVIGILDLNIEKTVKDINEFEGLMASNVDDLDYLKRETLSKDFWKQLHLKDSLLKQKSRTKWVKE</sequence>
<dbReference type="AlphaFoldDB" id="A0A392RTB6"/>
<organism evidence="1 2">
    <name type="scientific">Trifolium medium</name>
    <dbReference type="NCBI Taxonomy" id="97028"/>
    <lineage>
        <taxon>Eukaryota</taxon>
        <taxon>Viridiplantae</taxon>
        <taxon>Streptophyta</taxon>
        <taxon>Embryophyta</taxon>
        <taxon>Tracheophyta</taxon>
        <taxon>Spermatophyta</taxon>
        <taxon>Magnoliopsida</taxon>
        <taxon>eudicotyledons</taxon>
        <taxon>Gunneridae</taxon>
        <taxon>Pentapetalae</taxon>
        <taxon>rosids</taxon>
        <taxon>fabids</taxon>
        <taxon>Fabales</taxon>
        <taxon>Fabaceae</taxon>
        <taxon>Papilionoideae</taxon>
        <taxon>50 kb inversion clade</taxon>
        <taxon>NPAAA clade</taxon>
        <taxon>Hologalegina</taxon>
        <taxon>IRL clade</taxon>
        <taxon>Trifolieae</taxon>
        <taxon>Trifolium</taxon>
    </lineage>
</organism>
<dbReference type="Proteomes" id="UP000265520">
    <property type="component" value="Unassembled WGS sequence"/>
</dbReference>
<accession>A0A392RTB6</accession>
<dbReference type="EMBL" id="LXQA010269373">
    <property type="protein sequence ID" value="MCI39609.1"/>
    <property type="molecule type" value="Genomic_DNA"/>
</dbReference>
<keyword evidence="2" id="KW-1185">Reference proteome</keyword>